<keyword evidence="4" id="KW-1185">Reference proteome</keyword>
<feature type="transmembrane region" description="Helical" evidence="2">
    <location>
        <begin position="86"/>
        <end position="106"/>
    </location>
</feature>
<accession>A0A6A5YJJ8</accession>
<evidence type="ECO:0000256" key="2">
    <source>
        <dbReference type="SAM" id="Phobius"/>
    </source>
</evidence>
<feature type="transmembrane region" description="Helical" evidence="2">
    <location>
        <begin position="12"/>
        <end position="35"/>
    </location>
</feature>
<sequence>MSKSNRCGRVLLAIFRVVQFLLSLIALACGIYITYTMYQMASSARAIIDAINSIIPQDTDDATGVELLQNSLVPVLKHLAGKPTRAIIVSVVAMWSAIFIIYLVFANRSTRKHYHRDLKRNSRTTRILLSLLMLFLWVAAIVCSALLVVQYGVFAVSVGPECKLAMVLLKAAIQEALEQAAEDNKTISNTLNIVNSMLTIGAMAIVLLSASLICGIVELISCFVACCVSGKATQQHVAPEYKQTAEKSPYQTVTTPVSPVQTSPYHSWQPHQSMQSYSIPPMSASPSGYYQQVQQQQHYH</sequence>
<feature type="region of interest" description="Disordered" evidence="1">
    <location>
        <begin position="248"/>
        <end position="272"/>
    </location>
</feature>
<gene>
    <name evidence="3" type="ORF">BDV96DRAFT_673308</name>
</gene>
<dbReference type="EMBL" id="ML977355">
    <property type="protein sequence ID" value="KAF2107235.1"/>
    <property type="molecule type" value="Genomic_DNA"/>
</dbReference>
<organism evidence="3 4">
    <name type="scientific">Lophiotrema nucula</name>
    <dbReference type="NCBI Taxonomy" id="690887"/>
    <lineage>
        <taxon>Eukaryota</taxon>
        <taxon>Fungi</taxon>
        <taxon>Dikarya</taxon>
        <taxon>Ascomycota</taxon>
        <taxon>Pezizomycotina</taxon>
        <taxon>Dothideomycetes</taxon>
        <taxon>Pleosporomycetidae</taxon>
        <taxon>Pleosporales</taxon>
        <taxon>Lophiotremataceae</taxon>
        <taxon>Lophiotrema</taxon>
    </lineage>
</organism>
<protein>
    <submittedName>
        <fullName evidence="3">Uncharacterized protein</fullName>
    </submittedName>
</protein>
<dbReference type="AlphaFoldDB" id="A0A6A5YJJ8"/>
<keyword evidence="2" id="KW-1133">Transmembrane helix</keyword>
<dbReference type="OrthoDB" id="3745771at2759"/>
<evidence type="ECO:0000313" key="4">
    <source>
        <dbReference type="Proteomes" id="UP000799770"/>
    </source>
</evidence>
<feature type="transmembrane region" description="Helical" evidence="2">
    <location>
        <begin position="127"/>
        <end position="149"/>
    </location>
</feature>
<keyword evidence="2" id="KW-0812">Transmembrane</keyword>
<name>A0A6A5YJJ8_9PLEO</name>
<reference evidence="3" key="1">
    <citation type="journal article" date="2020" name="Stud. Mycol.">
        <title>101 Dothideomycetes genomes: a test case for predicting lifestyles and emergence of pathogens.</title>
        <authorList>
            <person name="Haridas S."/>
            <person name="Albert R."/>
            <person name="Binder M."/>
            <person name="Bloem J."/>
            <person name="Labutti K."/>
            <person name="Salamov A."/>
            <person name="Andreopoulos B."/>
            <person name="Baker S."/>
            <person name="Barry K."/>
            <person name="Bills G."/>
            <person name="Bluhm B."/>
            <person name="Cannon C."/>
            <person name="Castanera R."/>
            <person name="Culley D."/>
            <person name="Daum C."/>
            <person name="Ezra D."/>
            <person name="Gonzalez J."/>
            <person name="Henrissat B."/>
            <person name="Kuo A."/>
            <person name="Liang C."/>
            <person name="Lipzen A."/>
            <person name="Lutzoni F."/>
            <person name="Magnuson J."/>
            <person name="Mondo S."/>
            <person name="Nolan M."/>
            <person name="Ohm R."/>
            <person name="Pangilinan J."/>
            <person name="Park H.-J."/>
            <person name="Ramirez L."/>
            <person name="Alfaro M."/>
            <person name="Sun H."/>
            <person name="Tritt A."/>
            <person name="Yoshinaga Y."/>
            <person name="Zwiers L.-H."/>
            <person name="Turgeon B."/>
            <person name="Goodwin S."/>
            <person name="Spatafora J."/>
            <person name="Crous P."/>
            <person name="Grigoriev I."/>
        </authorList>
    </citation>
    <scope>NUCLEOTIDE SEQUENCE</scope>
    <source>
        <strain evidence="3">CBS 627.86</strain>
    </source>
</reference>
<proteinExistence type="predicted"/>
<evidence type="ECO:0000313" key="3">
    <source>
        <dbReference type="EMBL" id="KAF2107235.1"/>
    </source>
</evidence>
<evidence type="ECO:0000256" key="1">
    <source>
        <dbReference type="SAM" id="MobiDB-lite"/>
    </source>
</evidence>
<feature type="transmembrane region" description="Helical" evidence="2">
    <location>
        <begin position="200"/>
        <end position="228"/>
    </location>
</feature>
<feature type="compositionally biased region" description="Low complexity" evidence="1">
    <location>
        <begin position="248"/>
        <end position="265"/>
    </location>
</feature>
<keyword evidence="2" id="KW-0472">Membrane</keyword>
<dbReference type="PROSITE" id="PS51257">
    <property type="entry name" value="PROKAR_LIPOPROTEIN"/>
    <property type="match status" value="1"/>
</dbReference>
<dbReference type="Proteomes" id="UP000799770">
    <property type="component" value="Unassembled WGS sequence"/>
</dbReference>